<feature type="transmembrane region" description="Helical" evidence="6">
    <location>
        <begin position="332"/>
        <end position="358"/>
    </location>
</feature>
<dbReference type="InterPro" id="IPR000731">
    <property type="entry name" value="SSD"/>
</dbReference>
<accession>A0A9X2T0B2</accession>
<dbReference type="GO" id="GO:0005886">
    <property type="term" value="C:plasma membrane"/>
    <property type="evidence" value="ECO:0007669"/>
    <property type="project" value="UniProtKB-SubCell"/>
</dbReference>
<protein>
    <submittedName>
        <fullName evidence="8">MMPL family transporter</fullName>
    </submittedName>
</protein>
<evidence type="ECO:0000256" key="3">
    <source>
        <dbReference type="ARBA" id="ARBA00022692"/>
    </source>
</evidence>
<dbReference type="InterPro" id="IPR050545">
    <property type="entry name" value="Mycobact_MmpL"/>
</dbReference>
<keyword evidence="4 6" id="KW-1133">Transmembrane helix</keyword>
<evidence type="ECO:0000313" key="8">
    <source>
        <dbReference type="EMBL" id="MCR9015453.1"/>
    </source>
</evidence>
<feature type="transmembrane region" description="Helical" evidence="6">
    <location>
        <begin position="206"/>
        <end position="225"/>
    </location>
</feature>
<sequence>MFTKKNSFWSLGMALLMTLVILIFRPSVVFDYDFESFFPQEDEELLFYQDFRGKFENDNDYLLIALGGNTEVFDSVFLSAANSLNKSLKKLEKVERTISLLDLEEPIVNPFGIRYRKVLDWENAERLQNSRKTILGSLQYQKGLISKDGNYLLILLKNKQRISKEDGDELYQEIKNLVANSGINEYHLAGKIRAQGEFVNLLQEEFTFFLGISLILIVCLLIIIFRTWWGVLVPLTVLALGILWTISLSLYFNKPLDVMSVMQPTILSVVGLAALIHFFNHYLTQIRNGHPKDEAIRISFSELVTAVFLTCITTSLGFVSLFFTNIQNLKFFGLYTGLGVMLMFLAVVMIAPGMLYLLTPFKVSENDSFSVMWRKGMRLAFLWTLAHTKSIVWVFVLITLISAYGLSKLQVNGYILDDLPENNSLINEFRFFDQEFGGSKPLEFSLSAGPKAKDLMQYEVLKEQEKLESFIKEAFGASAVVSPLTLAKSLNKALNSGSEKAFATPTIGQVRRIEPYLGKAVEESPVRVLTSDFKSGRLSGRTEDMGSLESSAMKAKLSKFLEEEINPDLLLVRITGTSHLIDISHESVTAQMAKGLGFAFLIVALIVGFLFRSWKIAVISLIPNVIPLLWVCGLMFVFGIQLKLTTAIIFTVAFGIAVDDTIHFMAKLKMELSKGKSWLYAIKRTYLETGKAIILTTLILVSGFSILTLSQFGVTFYSGLLIGMALFFALVADLILLPVLLILLKKEP</sequence>
<dbReference type="RefSeq" id="WP_258423309.1">
    <property type="nucleotide sequence ID" value="NZ_JANSUY010000007.1"/>
</dbReference>
<dbReference type="Pfam" id="PF03176">
    <property type="entry name" value="MMPL"/>
    <property type="match status" value="2"/>
</dbReference>
<name>A0A9X2T0B2_9BACT</name>
<dbReference type="PANTHER" id="PTHR33406:SF12">
    <property type="entry name" value="BLR2997 PROTEIN"/>
    <property type="match status" value="1"/>
</dbReference>
<evidence type="ECO:0000256" key="2">
    <source>
        <dbReference type="ARBA" id="ARBA00022475"/>
    </source>
</evidence>
<keyword evidence="9" id="KW-1185">Reference proteome</keyword>
<dbReference type="Gene3D" id="1.20.1640.10">
    <property type="entry name" value="Multidrug efflux transporter AcrB transmembrane domain"/>
    <property type="match status" value="2"/>
</dbReference>
<evidence type="ECO:0000259" key="7">
    <source>
        <dbReference type="PROSITE" id="PS50156"/>
    </source>
</evidence>
<organism evidence="8 9">
    <name type="scientific">Aquiflexum gelatinilyticum</name>
    <dbReference type="NCBI Taxonomy" id="2961943"/>
    <lineage>
        <taxon>Bacteria</taxon>
        <taxon>Pseudomonadati</taxon>
        <taxon>Bacteroidota</taxon>
        <taxon>Cytophagia</taxon>
        <taxon>Cytophagales</taxon>
        <taxon>Cyclobacteriaceae</taxon>
        <taxon>Aquiflexum</taxon>
    </lineage>
</organism>
<feature type="transmembrane region" description="Helical" evidence="6">
    <location>
        <begin position="264"/>
        <end position="283"/>
    </location>
</feature>
<dbReference type="InterPro" id="IPR004869">
    <property type="entry name" value="MMPL_dom"/>
</dbReference>
<dbReference type="PANTHER" id="PTHR33406">
    <property type="entry name" value="MEMBRANE PROTEIN MJ1562-RELATED"/>
    <property type="match status" value="1"/>
</dbReference>
<feature type="transmembrane region" description="Helical" evidence="6">
    <location>
        <begin position="592"/>
        <end position="611"/>
    </location>
</feature>
<feature type="domain" description="SSD" evidence="7">
    <location>
        <begin position="230"/>
        <end position="357"/>
    </location>
</feature>
<feature type="transmembrane region" description="Helical" evidence="6">
    <location>
        <begin position="618"/>
        <end position="640"/>
    </location>
</feature>
<dbReference type="Proteomes" id="UP001142175">
    <property type="component" value="Unassembled WGS sequence"/>
</dbReference>
<reference evidence="8" key="1">
    <citation type="submission" date="2022-08" db="EMBL/GenBank/DDBJ databases">
        <authorList>
            <person name="Zhang D."/>
        </authorList>
    </citation>
    <scope>NUCLEOTIDE SEQUENCE</scope>
    <source>
        <strain evidence="8">XJ19-11</strain>
    </source>
</reference>
<proteinExistence type="predicted"/>
<feature type="transmembrane region" description="Helical" evidence="6">
    <location>
        <begin position="303"/>
        <end position="326"/>
    </location>
</feature>
<comment type="caution">
    <text evidence="8">The sequence shown here is derived from an EMBL/GenBank/DDBJ whole genome shotgun (WGS) entry which is preliminary data.</text>
</comment>
<feature type="transmembrane region" description="Helical" evidence="6">
    <location>
        <begin position="379"/>
        <end position="406"/>
    </location>
</feature>
<evidence type="ECO:0000256" key="6">
    <source>
        <dbReference type="SAM" id="Phobius"/>
    </source>
</evidence>
<evidence type="ECO:0000313" key="9">
    <source>
        <dbReference type="Proteomes" id="UP001142175"/>
    </source>
</evidence>
<feature type="transmembrane region" description="Helical" evidence="6">
    <location>
        <begin position="232"/>
        <end position="252"/>
    </location>
</feature>
<gene>
    <name evidence="8" type="ORF">NU887_10430</name>
</gene>
<evidence type="ECO:0000256" key="4">
    <source>
        <dbReference type="ARBA" id="ARBA00022989"/>
    </source>
</evidence>
<keyword evidence="2" id="KW-1003">Cell membrane</keyword>
<dbReference type="SUPFAM" id="SSF82866">
    <property type="entry name" value="Multidrug efflux transporter AcrB transmembrane domain"/>
    <property type="match status" value="2"/>
</dbReference>
<comment type="subcellular location">
    <subcellularLocation>
        <location evidence="1">Cell membrane</location>
        <topology evidence="1">Multi-pass membrane protein</topology>
    </subcellularLocation>
</comment>
<evidence type="ECO:0000256" key="5">
    <source>
        <dbReference type="ARBA" id="ARBA00023136"/>
    </source>
</evidence>
<dbReference type="PROSITE" id="PS50156">
    <property type="entry name" value="SSD"/>
    <property type="match status" value="1"/>
</dbReference>
<keyword evidence="3 6" id="KW-0812">Transmembrane</keyword>
<dbReference type="AlphaFoldDB" id="A0A9X2T0B2"/>
<dbReference type="EMBL" id="JANSUY010000007">
    <property type="protein sequence ID" value="MCR9015453.1"/>
    <property type="molecule type" value="Genomic_DNA"/>
</dbReference>
<feature type="transmembrane region" description="Helical" evidence="6">
    <location>
        <begin position="720"/>
        <end position="744"/>
    </location>
</feature>
<keyword evidence="5 6" id="KW-0472">Membrane</keyword>
<feature type="transmembrane region" description="Helical" evidence="6">
    <location>
        <begin position="692"/>
        <end position="714"/>
    </location>
</feature>
<evidence type="ECO:0000256" key="1">
    <source>
        <dbReference type="ARBA" id="ARBA00004651"/>
    </source>
</evidence>
<feature type="transmembrane region" description="Helical" evidence="6">
    <location>
        <begin position="646"/>
        <end position="666"/>
    </location>
</feature>